<organism evidence="3 4">
    <name type="scientific">Humibacillus xanthopallidus</name>
    <dbReference type="NCBI Taxonomy" id="412689"/>
    <lineage>
        <taxon>Bacteria</taxon>
        <taxon>Bacillati</taxon>
        <taxon>Actinomycetota</taxon>
        <taxon>Actinomycetes</taxon>
        <taxon>Micrococcales</taxon>
        <taxon>Intrasporangiaceae</taxon>
        <taxon>Humibacillus</taxon>
    </lineage>
</organism>
<dbReference type="InterPro" id="IPR036514">
    <property type="entry name" value="SGNH_hydro_sf"/>
</dbReference>
<feature type="domain" description="SGNH hydrolase-type esterase" evidence="2">
    <location>
        <begin position="88"/>
        <end position="292"/>
    </location>
</feature>
<gene>
    <name evidence="3" type="ORF">FHX52_3332</name>
</gene>
<sequence>MGDRTRSPRRLLAVAAGVVALLLGAWALGSGHLGSLASSPASGMPSASVPRTSTPARTSSPSTAPPPSTAPTPTHTGPAAGDPLTVVALGDSVPSAGSCDCTGYVERLGASLHGETGRPVTVHNDATGGWTTADVEEDLSSPSTSRHLSNADLVVIEVGANDFDLDLVDDPSCLPASTSSCWSSTMSDLRTGLSHIVSDIRAVDRNRQVQIAVVGYWNVTVDGAVGQARGNAFVVGSDALTRAVNTTIAGVASSLQTIYVDAYTPLKGDGSLDPTSALLDDGDHPNAKGHAIIAKAVLDALTAAGAVASWTPSP</sequence>
<accession>A0A543PRA0</accession>
<proteinExistence type="predicted"/>
<dbReference type="Gene3D" id="3.40.50.1110">
    <property type="entry name" value="SGNH hydrolase"/>
    <property type="match status" value="1"/>
</dbReference>
<feature type="compositionally biased region" description="Low complexity" evidence="1">
    <location>
        <begin position="71"/>
        <end position="81"/>
    </location>
</feature>
<dbReference type="PANTHER" id="PTHR30383:SF5">
    <property type="entry name" value="SGNH HYDROLASE-TYPE ESTERASE DOMAIN-CONTAINING PROTEIN"/>
    <property type="match status" value="1"/>
</dbReference>
<name>A0A543PRA0_9MICO</name>
<dbReference type="Proteomes" id="UP000320085">
    <property type="component" value="Unassembled WGS sequence"/>
</dbReference>
<comment type="caution">
    <text evidence="3">The sequence shown here is derived from an EMBL/GenBank/DDBJ whole genome shotgun (WGS) entry which is preliminary data.</text>
</comment>
<evidence type="ECO:0000313" key="4">
    <source>
        <dbReference type="Proteomes" id="UP000320085"/>
    </source>
</evidence>
<dbReference type="InterPro" id="IPR013830">
    <property type="entry name" value="SGNH_hydro"/>
</dbReference>
<protein>
    <submittedName>
        <fullName evidence="3">Lysophospholipase L1-like esterase</fullName>
    </submittedName>
</protein>
<evidence type="ECO:0000313" key="3">
    <source>
        <dbReference type="EMBL" id="TQN46606.1"/>
    </source>
</evidence>
<dbReference type="OrthoDB" id="8215557at2"/>
<reference evidence="3 4" key="1">
    <citation type="submission" date="2019-06" db="EMBL/GenBank/DDBJ databases">
        <title>Sequencing the genomes of 1000 actinobacteria strains.</title>
        <authorList>
            <person name="Klenk H.-P."/>
        </authorList>
    </citation>
    <scope>NUCLEOTIDE SEQUENCE [LARGE SCALE GENOMIC DNA]</scope>
    <source>
        <strain evidence="3 4">DSM 21776</strain>
    </source>
</reference>
<dbReference type="CDD" id="cd00229">
    <property type="entry name" value="SGNH_hydrolase"/>
    <property type="match status" value="1"/>
</dbReference>
<feature type="compositionally biased region" description="Low complexity" evidence="1">
    <location>
        <begin position="37"/>
        <end position="62"/>
    </location>
</feature>
<dbReference type="EMBL" id="VFQF01000002">
    <property type="protein sequence ID" value="TQN46606.1"/>
    <property type="molecule type" value="Genomic_DNA"/>
</dbReference>
<dbReference type="Pfam" id="PF13472">
    <property type="entry name" value="Lipase_GDSL_2"/>
    <property type="match status" value="1"/>
</dbReference>
<dbReference type="InterPro" id="IPR051532">
    <property type="entry name" value="Ester_Hydrolysis_Enzymes"/>
</dbReference>
<dbReference type="GO" id="GO:0004622">
    <property type="term" value="F:phosphatidylcholine lysophospholipase activity"/>
    <property type="evidence" value="ECO:0007669"/>
    <property type="project" value="TreeGrafter"/>
</dbReference>
<evidence type="ECO:0000256" key="1">
    <source>
        <dbReference type="SAM" id="MobiDB-lite"/>
    </source>
</evidence>
<evidence type="ECO:0000259" key="2">
    <source>
        <dbReference type="Pfam" id="PF13472"/>
    </source>
</evidence>
<dbReference type="PANTHER" id="PTHR30383">
    <property type="entry name" value="THIOESTERASE 1/PROTEASE 1/LYSOPHOSPHOLIPASE L1"/>
    <property type="match status" value="1"/>
</dbReference>
<dbReference type="SUPFAM" id="SSF52266">
    <property type="entry name" value="SGNH hydrolase"/>
    <property type="match status" value="1"/>
</dbReference>
<feature type="region of interest" description="Disordered" evidence="1">
    <location>
        <begin position="37"/>
        <end position="84"/>
    </location>
</feature>
<dbReference type="RefSeq" id="WP_141823386.1">
    <property type="nucleotide sequence ID" value="NZ_BAAAQC010000012.1"/>
</dbReference>
<dbReference type="AlphaFoldDB" id="A0A543PRA0"/>